<evidence type="ECO:0000256" key="3">
    <source>
        <dbReference type="ARBA" id="ARBA00022705"/>
    </source>
</evidence>
<keyword evidence="2" id="KW-1048">Host nucleus</keyword>
<dbReference type="GO" id="GO:0019079">
    <property type="term" value="P:viral genome replication"/>
    <property type="evidence" value="ECO:0007669"/>
    <property type="project" value="InterPro"/>
</dbReference>
<proteinExistence type="predicted"/>
<dbReference type="GO" id="GO:0042025">
    <property type="term" value="C:host cell nucleus"/>
    <property type="evidence" value="ECO:0007669"/>
    <property type="project" value="UniProtKB-SubCell"/>
</dbReference>
<name>A0A8A4XCU2_9VIRU</name>
<organism evidence="7">
    <name type="scientific">Phylloscopus schwarzi ambidensovirus</name>
    <dbReference type="NCBI Taxonomy" id="2794451"/>
    <lineage>
        <taxon>Viruses</taxon>
        <taxon>Monodnaviria</taxon>
        <taxon>Shotokuvirae</taxon>
        <taxon>Cossaviricota</taxon>
        <taxon>Quintoviricetes</taxon>
        <taxon>Piccovirales</taxon>
        <taxon>Parvoviridae</taxon>
        <taxon>Densovirinae</taxon>
        <taxon>Ambidensovirus</taxon>
    </lineage>
</organism>
<reference evidence="7" key="2">
    <citation type="journal article" date="2022" name="Gigascience">
        <title>Parvovirus dark matter in the cloaca of wild birds.</title>
        <authorList>
            <person name="Dai Z."/>
            <person name="Wang H."/>
            <person name="Wu H."/>
            <person name="Zhang Q."/>
            <person name="Ji L."/>
            <person name="Wang X."/>
            <person name="Shen Q."/>
            <person name="Yang S."/>
            <person name="Ma X."/>
            <person name="Shan T."/>
            <person name="Zhang W."/>
        </authorList>
    </citation>
    <scope>NUCLEOTIDE SEQUENCE</scope>
    <source>
        <strain evidence="7">Wiw119par01</strain>
    </source>
</reference>
<reference evidence="7" key="1">
    <citation type="submission" date="2020-09" db="EMBL/GenBank/DDBJ databases">
        <authorList>
            <person name="Dai Z."/>
            <person name="Yang S."/>
            <person name="Zhang W."/>
        </authorList>
    </citation>
    <scope>NUCLEOTIDE SEQUENCE</scope>
    <source>
        <strain evidence="7">Wiw119par01</strain>
    </source>
</reference>
<dbReference type="InterPro" id="IPR014015">
    <property type="entry name" value="Helicase_SF3_DNA-vir"/>
</dbReference>
<keyword evidence="3" id="KW-0235">DNA replication</keyword>
<comment type="subcellular location">
    <subcellularLocation>
        <location evidence="1">Host nucleus</location>
    </subcellularLocation>
</comment>
<evidence type="ECO:0000256" key="2">
    <source>
        <dbReference type="ARBA" id="ARBA00022562"/>
    </source>
</evidence>
<evidence type="ECO:0000256" key="5">
    <source>
        <dbReference type="ARBA" id="ARBA00022840"/>
    </source>
</evidence>
<dbReference type="Pfam" id="PF01057">
    <property type="entry name" value="Parvo_NS1"/>
    <property type="match status" value="1"/>
</dbReference>
<keyword evidence="5" id="KW-0067">ATP-binding</keyword>
<evidence type="ECO:0000259" key="6">
    <source>
        <dbReference type="PROSITE" id="PS51206"/>
    </source>
</evidence>
<protein>
    <submittedName>
        <fullName evidence="7">Structural protein</fullName>
    </submittedName>
</protein>
<evidence type="ECO:0000256" key="1">
    <source>
        <dbReference type="ARBA" id="ARBA00004147"/>
    </source>
</evidence>
<keyword evidence="4" id="KW-0547">Nucleotide-binding</keyword>
<dbReference type="PROSITE" id="PS51206">
    <property type="entry name" value="SF3_HELICASE_1"/>
    <property type="match status" value="1"/>
</dbReference>
<dbReference type="GO" id="GO:0006260">
    <property type="term" value="P:DNA replication"/>
    <property type="evidence" value="ECO:0007669"/>
    <property type="project" value="UniProtKB-KW"/>
</dbReference>
<dbReference type="InterPro" id="IPR027417">
    <property type="entry name" value="P-loop_NTPase"/>
</dbReference>
<evidence type="ECO:0000256" key="4">
    <source>
        <dbReference type="ARBA" id="ARBA00022741"/>
    </source>
</evidence>
<dbReference type="InterPro" id="IPR001257">
    <property type="entry name" value="Parvovirus_NS1_helicase"/>
</dbReference>
<dbReference type="EMBL" id="MW046604">
    <property type="protein sequence ID" value="QTE04073.1"/>
    <property type="molecule type" value="Genomic_DNA"/>
</dbReference>
<sequence length="565" mass="64946">MCRTSHLGTMLTGFERTEGTDEHCEEERCVRHTLADRAVGLYGERQIVHTVFIFSGLHKYPHVFDQCLELASQAPLADSTRRLLDNWFVAVHAVEHRSGTDGSHLHTLHACPTYDGHHRQCRCYNFNKWKPAGWRIKRAYYKPDGERLRLAILYLSKGSRRVLEAHCAGVTYRRPNLYGDDALPRCEQCAESYSRREEAHRGDGKGDEELGAICLNSHGVHESASTSNEASGPVAKRVQETTILGKRLAEFIKTWFPDTQASVRNIPEFETEFEAIYWAPHLYHDLVGIAWDWAVKTWNKLSFEEILDKRMENPASFLSISKSYYSPMRSAQLICKLVRMQHDTREDAQDFLRQVVDIMNKKPSKVNTICIVGPPSAGKTFFTNTLMELMWNTGRIRNGGGKGGDNFPFADAWNKRVADWTECALVDKTFIDTSKQVWEGNPCSINVKYKSNCTLDRTPIVVTANNAPWAMCRGEEKAFRDRCLYSFWKPQPWLQHVGHYPCPLAWHYMLDRLDDESWWQAIEDFTVADFDDTIVFGIPGAPVATTREFWFSDWLYDQRAAHEQV</sequence>
<accession>A0A8A4XCU2</accession>
<feature type="domain" description="SF3 helicase" evidence="6">
    <location>
        <begin position="312"/>
        <end position="543"/>
    </location>
</feature>
<dbReference type="SUPFAM" id="SSF52540">
    <property type="entry name" value="P-loop containing nucleoside triphosphate hydrolases"/>
    <property type="match status" value="1"/>
</dbReference>
<evidence type="ECO:0000313" key="7">
    <source>
        <dbReference type="EMBL" id="QTE04073.1"/>
    </source>
</evidence>
<dbReference type="Gene3D" id="3.40.50.300">
    <property type="entry name" value="P-loop containing nucleotide triphosphate hydrolases"/>
    <property type="match status" value="1"/>
</dbReference>
<dbReference type="GO" id="GO:0005524">
    <property type="term" value="F:ATP binding"/>
    <property type="evidence" value="ECO:0007669"/>
    <property type="project" value="UniProtKB-KW"/>
</dbReference>